<proteinExistence type="predicted"/>
<reference evidence="2 3" key="1">
    <citation type="submission" date="2018-06" db="EMBL/GenBank/DDBJ databases">
        <title>Comparative genomics reveals the genomic features of Rhizophagus irregularis, R. cerebriforme, R. diaphanum and Gigaspora rosea, and their symbiotic lifestyle signature.</title>
        <authorList>
            <person name="Morin E."/>
            <person name="San Clemente H."/>
            <person name="Chen E.C.H."/>
            <person name="De La Providencia I."/>
            <person name="Hainaut M."/>
            <person name="Kuo A."/>
            <person name="Kohler A."/>
            <person name="Murat C."/>
            <person name="Tang N."/>
            <person name="Roy S."/>
            <person name="Loubradou J."/>
            <person name="Henrissat B."/>
            <person name="Grigoriev I.V."/>
            <person name="Corradi N."/>
            <person name="Roux C."/>
            <person name="Martin F.M."/>
        </authorList>
    </citation>
    <scope>NUCLEOTIDE SEQUENCE [LARGE SCALE GENOMIC DNA]</scope>
    <source>
        <strain evidence="2 3">DAOM 194757</strain>
    </source>
</reference>
<feature type="transmembrane region" description="Helical" evidence="1">
    <location>
        <begin position="15"/>
        <end position="36"/>
    </location>
</feature>
<organism evidence="2 3">
    <name type="scientific">Gigaspora rosea</name>
    <dbReference type="NCBI Taxonomy" id="44941"/>
    <lineage>
        <taxon>Eukaryota</taxon>
        <taxon>Fungi</taxon>
        <taxon>Fungi incertae sedis</taxon>
        <taxon>Mucoromycota</taxon>
        <taxon>Glomeromycotina</taxon>
        <taxon>Glomeromycetes</taxon>
        <taxon>Diversisporales</taxon>
        <taxon>Gigasporaceae</taxon>
        <taxon>Gigaspora</taxon>
    </lineage>
</organism>
<comment type="caution">
    <text evidence="2">The sequence shown here is derived from an EMBL/GenBank/DDBJ whole genome shotgun (WGS) entry which is preliminary data.</text>
</comment>
<evidence type="ECO:0000313" key="3">
    <source>
        <dbReference type="Proteomes" id="UP000266673"/>
    </source>
</evidence>
<dbReference type="EMBL" id="QKWP01000405">
    <property type="protein sequence ID" value="RIB20667.1"/>
    <property type="molecule type" value="Genomic_DNA"/>
</dbReference>
<feature type="non-terminal residue" evidence="2">
    <location>
        <position position="52"/>
    </location>
</feature>
<protein>
    <submittedName>
        <fullName evidence="2">Uncharacterized protein</fullName>
    </submittedName>
</protein>
<sequence length="52" mass="5991">MCTCEPTLVQNLNSYSLAGSIFVQTKLIIHSSILFISGRKRKTRFEIIWDKC</sequence>
<evidence type="ECO:0000256" key="1">
    <source>
        <dbReference type="SAM" id="Phobius"/>
    </source>
</evidence>
<dbReference type="AlphaFoldDB" id="A0A397VH92"/>
<accession>A0A397VH92</accession>
<keyword evidence="1" id="KW-1133">Transmembrane helix</keyword>
<name>A0A397VH92_9GLOM</name>
<evidence type="ECO:0000313" key="2">
    <source>
        <dbReference type="EMBL" id="RIB20667.1"/>
    </source>
</evidence>
<keyword evidence="1" id="KW-0812">Transmembrane</keyword>
<gene>
    <name evidence="2" type="ORF">C2G38_2080284</name>
</gene>
<dbReference type="Proteomes" id="UP000266673">
    <property type="component" value="Unassembled WGS sequence"/>
</dbReference>
<keyword evidence="1" id="KW-0472">Membrane</keyword>
<keyword evidence="3" id="KW-1185">Reference proteome</keyword>